<dbReference type="Pfam" id="PF13280">
    <property type="entry name" value="WYL"/>
    <property type="match status" value="1"/>
</dbReference>
<dbReference type="GO" id="GO:0004386">
    <property type="term" value="F:helicase activity"/>
    <property type="evidence" value="ECO:0007669"/>
    <property type="project" value="UniProtKB-KW"/>
</dbReference>
<keyword evidence="4" id="KW-0067">ATP-binding</keyword>
<keyword evidence="4" id="KW-0378">Hydrolase</keyword>
<evidence type="ECO:0000259" key="2">
    <source>
        <dbReference type="Pfam" id="PF13280"/>
    </source>
</evidence>
<comment type="caution">
    <text evidence="4">The sequence shown here is derived from an EMBL/GenBank/DDBJ whole genome shotgun (WGS) entry which is preliminary data.</text>
</comment>
<feature type="region of interest" description="Disordered" evidence="1">
    <location>
        <begin position="607"/>
        <end position="643"/>
    </location>
</feature>
<evidence type="ECO:0000259" key="3">
    <source>
        <dbReference type="Pfam" id="PF13625"/>
    </source>
</evidence>
<gene>
    <name evidence="4" type="ORF">QOZ88_18565</name>
</gene>
<dbReference type="InterPro" id="IPR026881">
    <property type="entry name" value="WYL_dom"/>
</dbReference>
<keyword evidence="5" id="KW-1185">Reference proteome</keyword>
<name>A0ABT9IHU7_9ACTN</name>
<dbReference type="PROSITE" id="PS52050">
    <property type="entry name" value="WYL"/>
    <property type="match status" value="1"/>
</dbReference>
<dbReference type="Proteomes" id="UP001233673">
    <property type="component" value="Unassembled WGS sequence"/>
</dbReference>
<dbReference type="RefSeq" id="WP_306001201.1">
    <property type="nucleotide sequence ID" value="NZ_JASNFN010000027.1"/>
</dbReference>
<feature type="domain" description="WYL" evidence="2">
    <location>
        <begin position="678"/>
        <end position="740"/>
    </location>
</feature>
<sequence length="747" mass="78736">MSTEAPATLAAWLRTRSDEQLRALLAARPDVARPAPSDVVALASRLAVPVSVDRALDELDAATLQVLDAVLLAPTDGMPPDALVAALPEVPDEVVEAAVEALTTRALLWGDDVLHAPDPVRRAVRHPAGLGRRAVDLRLQLPADLPAAVAELAPEERAVLERLAGDRPVGHLPEAPNGGATPARRLLQRGLLARIDALNVELPRELGLLLRGDRPYGPPRRRPEPAPVTRDPQVVDRQSAGAALEQVGRVGELLALLEEEPAGLLRSGGVGVRDQKRLAKTLKVAEPDAAWLLELAHAAGLLDVGGPHRDEWLPTRAYDVWREQDLADRWAVLAAGWLGAVRLPSLVGVRDVAGKAANPLSPDLVRHTAPTIRRSALAVLAELPPGSGLPPDELVALLRWRTPRRADRLAPVPDMLAEAARLGVLVGGVLATGGRGLLATGEDGAADGVRGLLPEPVDHVLAQPDLSLIAPGPLVADLADTLSVVADVESSGGATVFRVSESSVRRALDAGWSASDLHDFFAKASRTPVPQALDYLVDDVTRQHGRLRVGAIESYVRSDDHGLLSQVLGDRRTAAAELRRLAPGVLVSGLGADEVLTVLREAGYAPAGEHPGGAVLTRPPARPRAAGRRGTEPPAAPRPLSGADLDTTVREIRAGDAALAARRGEAVRQVPGVTTASTLELLSRAVREGVPVWLGYVDAQGSSSQRVVQPVSLAGGFLQGYDERRGESRTFAVHRITSVALVEDDAG</sequence>
<keyword evidence="4" id="KW-0547">Nucleotide-binding</keyword>
<dbReference type="EMBL" id="JASNFN010000027">
    <property type="protein sequence ID" value="MDP5184645.1"/>
    <property type="molecule type" value="Genomic_DNA"/>
</dbReference>
<keyword evidence="4" id="KW-0347">Helicase</keyword>
<protein>
    <submittedName>
        <fullName evidence="4">Helicase C-terminal domain-containing protein</fullName>
    </submittedName>
</protein>
<accession>A0ABT9IHU7</accession>
<dbReference type="InterPro" id="IPR032830">
    <property type="entry name" value="XPB/Ssl2_N"/>
</dbReference>
<evidence type="ECO:0000313" key="4">
    <source>
        <dbReference type="EMBL" id="MDP5184645.1"/>
    </source>
</evidence>
<organism evidence="4 5">
    <name type="scientific">Blastococcus carthaginiensis</name>
    <dbReference type="NCBI Taxonomy" id="3050034"/>
    <lineage>
        <taxon>Bacteria</taxon>
        <taxon>Bacillati</taxon>
        <taxon>Actinomycetota</taxon>
        <taxon>Actinomycetes</taxon>
        <taxon>Geodermatophilales</taxon>
        <taxon>Geodermatophilaceae</taxon>
        <taxon>Blastococcus</taxon>
    </lineage>
</organism>
<evidence type="ECO:0000313" key="5">
    <source>
        <dbReference type="Proteomes" id="UP001233673"/>
    </source>
</evidence>
<evidence type="ECO:0000256" key="1">
    <source>
        <dbReference type="SAM" id="MobiDB-lite"/>
    </source>
</evidence>
<dbReference type="Pfam" id="PF13625">
    <property type="entry name" value="Helicase_C_3"/>
    <property type="match status" value="1"/>
</dbReference>
<reference evidence="5" key="1">
    <citation type="submission" date="2023-05" db="EMBL/GenBank/DDBJ databases">
        <title>Draft genome of Pseudofrankia sp. BMG5.37.</title>
        <authorList>
            <person name="Gtari M."/>
            <person name="Ghodhbane F."/>
            <person name="Sbissi I."/>
        </authorList>
    </citation>
    <scope>NUCLEOTIDE SEQUENCE [LARGE SCALE GENOMIC DNA]</scope>
    <source>
        <strain evidence="5">BMG 814</strain>
    </source>
</reference>
<feature type="region of interest" description="Disordered" evidence="1">
    <location>
        <begin position="211"/>
        <end position="239"/>
    </location>
</feature>
<proteinExistence type="predicted"/>
<feature type="domain" description="Helicase XPB/Ssl2 N-terminal" evidence="3">
    <location>
        <begin position="460"/>
        <end position="582"/>
    </location>
</feature>